<feature type="transmembrane region" description="Helical" evidence="1">
    <location>
        <begin position="39"/>
        <end position="61"/>
    </location>
</feature>
<keyword evidence="1" id="KW-1133">Transmembrane helix</keyword>
<feature type="signal peptide" evidence="2">
    <location>
        <begin position="1"/>
        <end position="19"/>
    </location>
</feature>
<evidence type="ECO:0000256" key="2">
    <source>
        <dbReference type="SAM" id="SignalP"/>
    </source>
</evidence>
<keyword evidence="1" id="KW-0472">Membrane</keyword>
<proteinExistence type="predicted"/>
<organism evidence="3 4">
    <name type="scientific">Solanum verrucosum</name>
    <dbReference type="NCBI Taxonomy" id="315347"/>
    <lineage>
        <taxon>Eukaryota</taxon>
        <taxon>Viridiplantae</taxon>
        <taxon>Streptophyta</taxon>
        <taxon>Embryophyta</taxon>
        <taxon>Tracheophyta</taxon>
        <taxon>Spermatophyta</taxon>
        <taxon>Magnoliopsida</taxon>
        <taxon>eudicotyledons</taxon>
        <taxon>Gunneridae</taxon>
        <taxon>Pentapetalae</taxon>
        <taxon>asterids</taxon>
        <taxon>lamiids</taxon>
        <taxon>Solanales</taxon>
        <taxon>Solanaceae</taxon>
        <taxon>Solanoideae</taxon>
        <taxon>Solaneae</taxon>
        <taxon>Solanum</taxon>
    </lineage>
</organism>
<evidence type="ECO:0000256" key="1">
    <source>
        <dbReference type="SAM" id="Phobius"/>
    </source>
</evidence>
<gene>
    <name evidence="3" type="ORF">MTR67_052988</name>
</gene>
<dbReference type="AlphaFoldDB" id="A0AAF0V640"/>
<accession>A0AAF0V640</accession>
<evidence type="ECO:0000313" key="4">
    <source>
        <dbReference type="Proteomes" id="UP001234989"/>
    </source>
</evidence>
<name>A0AAF0V640_SOLVR</name>
<dbReference type="Proteomes" id="UP001234989">
    <property type="component" value="Chromosome 12"/>
</dbReference>
<keyword evidence="4" id="KW-1185">Reference proteome</keyword>
<feature type="non-terminal residue" evidence="3">
    <location>
        <position position="1"/>
    </location>
</feature>
<sequence>KIRVLIFTTYFIATACCQSADLCPDKYYLLFSVPPRLSLFFFFYLSLHNITIYSRILLLIFDFKTVPRINN</sequence>
<dbReference type="EMBL" id="CP133623">
    <property type="protein sequence ID" value="WMV59603.1"/>
    <property type="molecule type" value="Genomic_DNA"/>
</dbReference>
<protein>
    <submittedName>
        <fullName evidence="3">Uncharacterized protein</fullName>
    </submittedName>
</protein>
<evidence type="ECO:0000313" key="3">
    <source>
        <dbReference type="EMBL" id="WMV59603.1"/>
    </source>
</evidence>
<reference evidence="3" key="1">
    <citation type="submission" date="2023-08" db="EMBL/GenBank/DDBJ databases">
        <title>A de novo genome assembly of Solanum verrucosum Schlechtendal, a Mexican diploid species geographically isolated from the other diploid A-genome species in potato relatives.</title>
        <authorList>
            <person name="Hosaka K."/>
        </authorList>
    </citation>
    <scope>NUCLEOTIDE SEQUENCE</scope>
    <source>
        <tissue evidence="3">Young leaves</tissue>
    </source>
</reference>
<keyword evidence="2" id="KW-0732">Signal</keyword>
<feature type="chain" id="PRO_5042235462" evidence="2">
    <location>
        <begin position="20"/>
        <end position="71"/>
    </location>
</feature>
<keyword evidence="1" id="KW-0812">Transmembrane</keyword>